<dbReference type="SUPFAM" id="SSF46785">
    <property type="entry name" value="Winged helix' DNA-binding domain"/>
    <property type="match status" value="1"/>
</dbReference>
<evidence type="ECO:0000259" key="5">
    <source>
        <dbReference type="PROSITE" id="PS50949"/>
    </source>
</evidence>
<feature type="domain" description="HTH gntR-type" evidence="5">
    <location>
        <begin position="1"/>
        <end position="69"/>
    </location>
</feature>
<evidence type="ECO:0000256" key="4">
    <source>
        <dbReference type="ARBA" id="ARBA00023163"/>
    </source>
</evidence>
<protein>
    <submittedName>
        <fullName evidence="6">GntR family transcriptional regulator</fullName>
    </submittedName>
</protein>
<dbReference type="AlphaFoldDB" id="A0AAV5B436"/>
<dbReference type="RefSeq" id="WP_135977137.1">
    <property type="nucleotide sequence ID" value="NZ_BQKC01000001.1"/>
</dbReference>
<keyword evidence="2" id="KW-0805">Transcription regulation</keyword>
<keyword evidence="1" id="KW-0678">Repressor</keyword>
<dbReference type="Gene3D" id="1.10.10.10">
    <property type="entry name" value="Winged helix-like DNA-binding domain superfamily/Winged helix DNA-binding domain"/>
    <property type="match status" value="1"/>
</dbReference>
<gene>
    <name evidence="6" type="ORF">ATOP_12540</name>
</gene>
<keyword evidence="7" id="KW-1185">Reference proteome</keyword>
<dbReference type="InterPro" id="IPR000524">
    <property type="entry name" value="Tscrpt_reg_HTH_GntR"/>
</dbReference>
<dbReference type="CDD" id="cd07377">
    <property type="entry name" value="WHTH_GntR"/>
    <property type="match status" value="1"/>
</dbReference>
<dbReference type="GO" id="GO:0045892">
    <property type="term" value="P:negative regulation of DNA-templated transcription"/>
    <property type="evidence" value="ECO:0007669"/>
    <property type="project" value="TreeGrafter"/>
</dbReference>
<dbReference type="InterPro" id="IPR028978">
    <property type="entry name" value="Chorismate_lyase_/UTRA_dom_sf"/>
</dbReference>
<dbReference type="InterPro" id="IPR011663">
    <property type="entry name" value="UTRA"/>
</dbReference>
<organism evidence="6 7">
    <name type="scientific">Granulimonas faecalis</name>
    <dbReference type="NCBI Taxonomy" id="2894155"/>
    <lineage>
        <taxon>Bacteria</taxon>
        <taxon>Bacillati</taxon>
        <taxon>Actinomycetota</taxon>
        <taxon>Coriobacteriia</taxon>
        <taxon>Coriobacteriales</taxon>
        <taxon>Kribbibacteriaceae</taxon>
        <taxon>Granulimonas</taxon>
    </lineage>
</organism>
<dbReference type="Pfam" id="PF07702">
    <property type="entry name" value="UTRA"/>
    <property type="match status" value="1"/>
</dbReference>
<dbReference type="Pfam" id="PF00392">
    <property type="entry name" value="GntR"/>
    <property type="match status" value="1"/>
</dbReference>
<dbReference type="InterPro" id="IPR036388">
    <property type="entry name" value="WH-like_DNA-bd_sf"/>
</dbReference>
<proteinExistence type="predicted"/>
<dbReference type="SUPFAM" id="SSF64288">
    <property type="entry name" value="Chorismate lyase-like"/>
    <property type="match status" value="1"/>
</dbReference>
<evidence type="ECO:0000256" key="2">
    <source>
        <dbReference type="ARBA" id="ARBA00023015"/>
    </source>
</evidence>
<dbReference type="GO" id="GO:0003677">
    <property type="term" value="F:DNA binding"/>
    <property type="evidence" value="ECO:0007669"/>
    <property type="project" value="UniProtKB-KW"/>
</dbReference>
<dbReference type="SMART" id="SM00866">
    <property type="entry name" value="UTRA"/>
    <property type="match status" value="1"/>
</dbReference>
<dbReference type="PANTHER" id="PTHR44846">
    <property type="entry name" value="MANNOSYL-D-GLYCERATE TRANSPORT/METABOLISM SYSTEM REPRESSOR MNGR-RELATED"/>
    <property type="match status" value="1"/>
</dbReference>
<dbReference type="Gene3D" id="3.40.1410.10">
    <property type="entry name" value="Chorismate lyase-like"/>
    <property type="match status" value="1"/>
</dbReference>
<keyword evidence="4" id="KW-0804">Transcription</keyword>
<evidence type="ECO:0000313" key="6">
    <source>
        <dbReference type="EMBL" id="GJM55599.1"/>
    </source>
</evidence>
<dbReference type="PANTHER" id="PTHR44846:SF5">
    <property type="entry name" value="HTH-TYPE TRANSCRIPTIONAL REGULATOR GMUR"/>
    <property type="match status" value="1"/>
</dbReference>
<dbReference type="SMART" id="SM00345">
    <property type="entry name" value="HTH_GNTR"/>
    <property type="match status" value="1"/>
</dbReference>
<name>A0AAV5B436_9ACTN</name>
<dbReference type="GO" id="GO:0003700">
    <property type="term" value="F:DNA-binding transcription factor activity"/>
    <property type="evidence" value="ECO:0007669"/>
    <property type="project" value="InterPro"/>
</dbReference>
<evidence type="ECO:0000256" key="3">
    <source>
        <dbReference type="ARBA" id="ARBA00023125"/>
    </source>
</evidence>
<sequence length="246" mass="26799">MSKYAEIAQDIRASIEDGAIAPGERLPTVVELCELYGVSKVTVRKAVELLAEQGLVSSRRGSGTFVKATPESKGVDGRHAGDTLYIGRTDRSIGFTNEHAHQGEVSSVVHLFAIEVPPAEVAARLDLGDEDFCYHDVRTRLLDGVPLVIEDTYMPLELVPGLKRHHVEGSIYNYLRQDLGLHLASFHRIVRAVAATAEEAGRLDIAEGDPLLELEQIGFLDSGAPFEYSVSRNVGSRSALHTINIT</sequence>
<dbReference type="Proteomes" id="UP001055025">
    <property type="component" value="Unassembled WGS sequence"/>
</dbReference>
<dbReference type="InterPro" id="IPR036390">
    <property type="entry name" value="WH_DNA-bd_sf"/>
</dbReference>
<dbReference type="InterPro" id="IPR050679">
    <property type="entry name" value="Bact_HTH_transcr_reg"/>
</dbReference>
<dbReference type="PROSITE" id="PS50949">
    <property type="entry name" value="HTH_GNTR"/>
    <property type="match status" value="1"/>
</dbReference>
<dbReference type="FunFam" id="3.40.1410.10:FF:000008">
    <property type="entry name" value="Transcriptional regulator, GntR family"/>
    <property type="match status" value="1"/>
</dbReference>
<evidence type="ECO:0000313" key="7">
    <source>
        <dbReference type="Proteomes" id="UP001055025"/>
    </source>
</evidence>
<dbReference type="PRINTS" id="PR00035">
    <property type="entry name" value="HTHGNTR"/>
</dbReference>
<keyword evidence="3" id="KW-0238">DNA-binding</keyword>
<dbReference type="EMBL" id="BQKC01000001">
    <property type="protein sequence ID" value="GJM55599.1"/>
    <property type="molecule type" value="Genomic_DNA"/>
</dbReference>
<evidence type="ECO:0000256" key="1">
    <source>
        <dbReference type="ARBA" id="ARBA00022491"/>
    </source>
</evidence>
<comment type="caution">
    <text evidence="6">The sequence shown here is derived from an EMBL/GenBank/DDBJ whole genome shotgun (WGS) entry which is preliminary data.</text>
</comment>
<accession>A0AAV5B436</accession>
<reference evidence="6" key="1">
    <citation type="journal article" date="2022" name="Int. J. Syst. Evol. Microbiol.">
        <title>Granulimonas faecalis gen. nov., sp. nov., and Leptogranulimonas caecicola gen. nov., sp. nov., novel lactate-producing Atopobiaceae bacteria isolated from mouse intestines, and an emended description of the family Atopobiaceae.</title>
        <authorList>
            <person name="Morinaga K."/>
            <person name="Kusada H."/>
            <person name="Sakamoto S."/>
            <person name="Murakami T."/>
            <person name="Toyoda A."/>
            <person name="Mori H."/>
            <person name="Meng X.Y."/>
            <person name="Takashino M."/>
            <person name="Murotomi K."/>
            <person name="Tamaki H."/>
        </authorList>
    </citation>
    <scope>NUCLEOTIDE SEQUENCE</scope>
    <source>
        <strain evidence="6">OPF53</strain>
    </source>
</reference>